<keyword evidence="3" id="KW-1185">Reference proteome</keyword>
<name>A0A918G693_STRGD</name>
<accession>A0A918G693</accession>
<organism evidence="2 3">
    <name type="scientific">Streptomyces griseoviridis</name>
    <dbReference type="NCBI Taxonomy" id="45398"/>
    <lineage>
        <taxon>Bacteria</taxon>
        <taxon>Bacillati</taxon>
        <taxon>Actinomycetota</taxon>
        <taxon>Actinomycetes</taxon>
        <taxon>Kitasatosporales</taxon>
        <taxon>Streptomycetaceae</taxon>
        <taxon>Streptomyces</taxon>
    </lineage>
</organism>
<dbReference type="Proteomes" id="UP000653493">
    <property type="component" value="Unassembled WGS sequence"/>
</dbReference>
<evidence type="ECO:0000313" key="3">
    <source>
        <dbReference type="Proteomes" id="UP000653493"/>
    </source>
</evidence>
<feature type="compositionally biased region" description="Basic and acidic residues" evidence="1">
    <location>
        <begin position="43"/>
        <end position="61"/>
    </location>
</feature>
<evidence type="ECO:0000256" key="1">
    <source>
        <dbReference type="SAM" id="MobiDB-lite"/>
    </source>
</evidence>
<dbReference type="EMBL" id="BMSL01000001">
    <property type="protein sequence ID" value="GGS19633.1"/>
    <property type="molecule type" value="Genomic_DNA"/>
</dbReference>
<sequence>MRHAVAEQPVVGTDVLRAQRVRAVARVAAVQVAPDATGGVEVEDGRLLGDRREGSFQERGRAGPAAGRARGTRPYRGRAGAGPDAEAGHPAPLPRPRRP</sequence>
<dbReference type="AlphaFoldDB" id="A0A918G693"/>
<evidence type="ECO:0000313" key="2">
    <source>
        <dbReference type="EMBL" id="GGS19633.1"/>
    </source>
</evidence>
<reference evidence="2" key="1">
    <citation type="journal article" date="2014" name="Int. J. Syst. Evol. Microbiol.">
        <title>Complete genome sequence of Corynebacterium casei LMG S-19264T (=DSM 44701T), isolated from a smear-ripened cheese.</title>
        <authorList>
            <consortium name="US DOE Joint Genome Institute (JGI-PGF)"/>
            <person name="Walter F."/>
            <person name="Albersmeier A."/>
            <person name="Kalinowski J."/>
            <person name="Ruckert C."/>
        </authorList>
    </citation>
    <scope>NUCLEOTIDE SEQUENCE</scope>
    <source>
        <strain evidence="2">JCM 4234</strain>
    </source>
</reference>
<gene>
    <name evidence="2" type="ORF">GCM10010238_04770</name>
</gene>
<feature type="region of interest" description="Disordered" evidence="1">
    <location>
        <begin position="43"/>
        <end position="99"/>
    </location>
</feature>
<proteinExistence type="predicted"/>
<comment type="caution">
    <text evidence="2">The sequence shown here is derived from an EMBL/GenBank/DDBJ whole genome shotgun (WGS) entry which is preliminary data.</text>
</comment>
<protein>
    <submittedName>
        <fullName evidence="2">Uncharacterized protein</fullName>
    </submittedName>
</protein>
<reference evidence="2" key="2">
    <citation type="submission" date="2020-09" db="EMBL/GenBank/DDBJ databases">
        <authorList>
            <person name="Sun Q."/>
            <person name="Ohkuma M."/>
        </authorList>
    </citation>
    <scope>NUCLEOTIDE SEQUENCE</scope>
    <source>
        <strain evidence="2">JCM 4234</strain>
    </source>
</reference>